<keyword evidence="1" id="KW-0812">Transmembrane</keyword>
<dbReference type="SUPFAM" id="SSF81469">
    <property type="entry name" value="Bacterial aa3 type cytochrome c oxidase subunit IV"/>
    <property type="match status" value="1"/>
</dbReference>
<dbReference type="PATRIC" id="fig|1280954.3.peg.1028"/>
<evidence type="ECO:0000313" key="4">
    <source>
        <dbReference type="Proteomes" id="UP000027100"/>
    </source>
</evidence>
<dbReference type="eggNOG" id="ENOG5031BFP">
    <property type="taxonomic scope" value="Bacteria"/>
</dbReference>
<dbReference type="OrthoDB" id="7691500at2"/>
<gene>
    <name evidence="3" type="ORF">HPO_05020</name>
</gene>
<dbReference type="Gene3D" id="1.20.5.160">
    <property type="entry name" value="Bacterial aa3 type cytochrome c oxidase subunit IV"/>
    <property type="match status" value="1"/>
</dbReference>
<dbReference type="InterPro" id="IPR012422">
    <property type="entry name" value="Cyt_c_oxidase_su4_bac-aa3"/>
</dbReference>
<dbReference type="Pfam" id="PF07835">
    <property type="entry name" value="COX4_pro_2"/>
    <property type="match status" value="1"/>
</dbReference>
<keyword evidence="4" id="KW-1185">Reference proteome</keyword>
<dbReference type="STRING" id="1280954.HPO_05020"/>
<dbReference type="AlphaFoldDB" id="A0A062VNB4"/>
<keyword evidence="1" id="KW-0472">Membrane</keyword>
<reference evidence="3 4" key="1">
    <citation type="journal article" date="2014" name="Antonie Van Leeuwenhoek">
        <title>Hyphomonas beringensis sp. nov. and Hyphomonas chukchiensis sp. nov., isolated from surface seawater of the Bering Sea and Chukchi Sea.</title>
        <authorList>
            <person name="Li C."/>
            <person name="Lai Q."/>
            <person name="Li G."/>
            <person name="Dong C."/>
            <person name="Wang J."/>
            <person name="Liao Y."/>
            <person name="Shao Z."/>
        </authorList>
    </citation>
    <scope>NUCLEOTIDE SEQUENCE [LARGE SCALE GENOMIC DNA]</scope>
    <source>
        <strain evidence="3 4">PS728</strain>
    </source>
</reference>
<protein>
    <recommendedName>
        <fullName evidence="2">Cytochrome c oxidase subunit IV bacterial aa3 type domain-containing protein</fullName>
    </recommendedName>
</protein>
<keyword evidence="1" id="KW-1133">Transmembrane helix</keyword>
<evidence type="ECO:0000313" key="3">
    <source>
        <dbReference type="EMBL" id="KCZ99721.1"/>
    </source>
</evidence>
<feature type="domain" description="Cytochrome c oxidase subunit IV bacterial aa3 type" evidence="2">
    <location>
        <begin position="6"/>
        <end position="38"/>
    </location>
</feature>
<comment type="caution">
    <text evidence="3">The sequence shown here is derived from an EMBL/GenBank/DDBJ whole genome shotgun (WGS) entry which is preliminary data.</text>
</comment>
<feature type="transmembrane region" description="Helical" evidence="1">
    <location>
        <begin position="76"/>
        <end position="97"/>
    </location>
</feature>
<dbReference type="InterPro" id="IPR036596">
    <property type="entry name" value="Cyt-C_aa3_sf"/>
</dbReference>
<organism evidence="3 4">
    <name type="scientific">Hyphomonas polymorpha PS728</name>
    <dbReference type="NCBI Taxonomy" id="1280954"/>
    <lineage>
        <taxon>Bacteria</taxon>
        <taxon>Pseudomonadati</taxon>
        <taxon>Pseudomonadota</taxon>
        <taxon>Alphaproteobacteria</taxon>
        <taxon>Hyphomonadales</taxon>
        <taxon>Hyphomonadaceae</taxon>
        <taxon>Hyphomonas</taxon>
    </lineage>
</organism>
<proteinExistence type="predicted"/>
<sequence length="100" mass="10746">MASQEYHRGEMDIHGQKATWDGFITGSTWGSLITIMVVGYATLAIAIGLNWMVALGLMAILGFGAGLFLNLGGRWMATVVVMIGLALVVQAFIWLFGVLL</sequence>
<feature type="transmembrane region" description="Helical" evidence="1">
    <location>
        <begin position="49"/>
        <end position="69"/>
    </location>
</feature>
<name>A0A062VNB4_9PROT</name>
<feature type="transmembrane region" description="Helical" evidence="1">
    <location>
        <begin position="20"/>
        <end position="43"/>
    </location>
</feature>
<evidence type="ECO:0000256" key="1">
    <source>
        <dbReference type="SAM" id="Phobius"/>
    </source>
</evidence>
<dbReference type="EMBL" id="ARYM01000004">
    <property type="protein sequence ID" value="KCZ99721.1"/>
    <property type="molecule type" value="Genomic_DNA"/>
</dbReference>
<dbReference type="Proteomes" id="UP000027100">
    <property type="component" value="Unassembled WGS sequence"/>
</dbReference>
<dbReference type="RefSeq" id="WP_035595253.1">
    <property type="nucleotide sequence ID" value="NZ_ARYM01000004.1"/>
</dbReference>
<accession>A0A062VNB4</accession>
<evidence type="ECO:0000259" key="2">
    <source>
        <dbReference type="Pfam" id="PF07835"/>
    </source>
</evidence>